<reference evidence="1 2" key="1">
    <citation type="journal article" date="2015" name="MBio">
        <title>Genome sequence of the Drosophila melanogaster male-killing Spiroplasma strain MSRO endosymbiont.</title>
        <authorList>
            <person name="Paredes J.C."/>
            <person name="Herren J.K."/>
            <person name="Schupfer F."/>
            <person name="Marin R."/>
            <person name="Claverol S."/>
            <person name="Kuo C.H."/>
            <person name="Lemaitre B."/>
            <person name="Beven L."/>
        </authorList>
    </citation>
    <scope>NUCLEOTIDE SEQUENCE [LARGE SCALE GENOMIC DNA]</scope>
    <source>
        <strain evidence="1 2">MSRO</strain>
    </source>
</reference>
<comment type="caution">
    <text evidence="1">The sequence shown here is derived from an EMBL/GenBank/DDBJ whole genome shotgun (WGS) entry which is preliminary data.</text>
</comment>
<evidence type="ECO:0000313" key="1">
    <source>
        <dbReference type="EMBL" id="PQM29881.1"/>
    </source>
</evidence>
<keyword evidence="2" id="KW-1185">Reference proteome</keyword>
<dbReference type="AlphaFoldDB" id="A0A2P6F8V7"/>
<name>A0A2P6F8V7_9MOLU</name>
<protein>
    <submittedName>
        <fullName evidence="1">Uncharacterized protein</fullName>
    </submittedName>
</protein>
<sequence length="130" mass="15039">MPQKDNVNFESTKTLYTENIKVNDTETIYVTAYTNGLSSGNYQSEYTISWRNWDINFLLQITKLSDNDNNKITETYLQAYYTNDMKLKIRFSKVLLAKLLGYCLTNNTSLGNDKDITIDVNALGVFKYDK</sequence>
<dbReference type="RefSeq" id="WP_105629214.1">
    <property type="nucleotide sequence ID" value="NZ_JTLV02000006.1"/>
</dbReference>
<proteinExistence type="predicted"/>
<organism evidence="1 2">
    <name type="scientific">Spiroplasma poulsonii</name>
    <dbReference type="NCBI Taxonomy" id="2138"/>
    <lineage>
        <taxon>Bacteria</taxon>
        <taxon>Bacillati</taxon>
        <taxon>Mycoplasmatota</taxon>
        <taxon>Mollicutes</taxon>
        <taxon>Entomoplasmatales</taxon>
        <taxon>Spiroplasmataceae</taxon>
        <taxon>Spiroplasma</taxon>
    </lineage>
</organism>
<evidence type="ECO:0000313" key="2">
    <source>
        <dbReference type="Proteomes" id="UP000031565"/>
    </source>
</evidence>
<gene>
    <name evidence="1" type="ORF">SMSRO_SF027640</name>
</gene>
<dbReference type="Proteomes" id="UP000031565">
    <property type="component" value="Unassembled WGS sequence"/>
</dbReference>
<dbReference type="EMBL" id="JTLV02000006">
    <property type="protein sequence ID" value="PQM29881.1"/>
    <property type="molecule type" value="Genomic_DNA"/>
</dbReference>
<accession>A0A2P6F8V7</accession>